<gene>
    <name evidence="1" type="ORF">DLAC_00841</name>
</gene>
<dbReference type="Proteomes" id="UP000076078">
    <property type="component" value="Unassembled WGS sequence"/>
</dbReference>
<accession>A0A152A773</accession>
<sequence length="102" mass="12033">MQTNNKIDEWALKRKEIITKNSRQSILSEKATQIFYSLIQNIPPYESETLELTFSSVTLHEFKKLGFTLEELGEEMNRQLRTVQDFNGYVIVNNNGITYYDY</sequence>
<organism evidence="1 2">
    <name type="scientific">Tieghemostelium lacteum</name>
    <name type="common">Slime mold</name>
    <name type="synonym">Dictyostelium lacteum</name>
    <dbReference type="NCBI Taxonomy" id="361077"/>
    <lineage>
        <taxon>Eukaryota</taxon>
        <taxon>Amoebozoa</taxon>
        <taxon>Evosea</taxon>
        <taxon>Eumycetozoa</taxon>
        <taxon>Dictyostelia</taxon>
        <taxon>Dictyosteliales</taxon>
        <taxon>Raperosteliaceae</taxon>
        <taxon>Tieghemostelium</taxon>
    </lineage>
</organism>
<comment type="caution">
    <text evidence="1">The sequence shown here is derived from an EMBL/GenBank/DDBJ whole genome shotgun (WGS) entry which is preliminary data.</text>
</comment>
<proteinExistence type="predicted"/>
<reference evidence="1 2" key="1">
    <citation type="submission" date="2015-12" db="EMBL/GenBank/DDBJ databases">
        <title>Dictyostelia acquired genes for synthesis and detection of signals that induce cell-type specialization by lateral gene transfer from prokaryotes.</title>
        <authorList>
            <person name="Gloeckner G."/>
            <person name="Schaap P."/>
        </authorList>
    </citation>
    <scope>NUCLEOTIDE SEQUENCE [LARGE SCALE GENOMIC DNA]</scope>
    <source>
        <strain evidence="1 2">TK</strain>
    </source>
</reference>
<name>A0A152A773_TIELA</name>
<keyword evidence="2" id="KW-1185">Reference proteome</keyword>
<dbReference type="InParanoid" id="A0A152A773"/>
<protein>
    <submittedName>
        <fullName evidence="1">Uncharacterized protein</fullName>
    </submittedName>
</protein>
<dbReference type="EMBL" id="LODT01000004">
    <property type="protein sequence ID" value="KYR02044.1"/>
    <property type="molecule type" value="Genomic_DNA"/>
</dbReference>
<dbReference type="AlphaFoldDB" id="A0A152A773"/>
<evidence type="ECO:0000313" key="1">
    <source>
        <dbReference type="EMBL" id="KYR02044.1"/>
    </source>
</evidence>
<evidence type="ECO:0000313" key="2">
    <source>
        <dbReference type="Proteomes" id="UP000076078"/>
    </source>
</evidence>